<proteinExistence type="predicted"/>
<evidence type="ECO:0000259" key="1">
    <source>
        <dbReference type="Pfam" id="PF02852"/>
    </source>
</evidence>
<dbReference type="AlphaFoldDB" id="A0A8N4F6J3"/>
<dbReference type="RefSeq" id="XP_029124464.1">
    <property type="nucleotide sequence ID" value="XM_029268631.1"/>
</dbReference>
<accession>A0A8N4F6J3</accession>
<keyword evidence="3" id="KW-1185">Reference proteome</keyword>
<dbReference type="Pfam" id="PF03478">
    <property type="entry name" value="Beta-prop_KIB1-4"/>
    <property type="match status" value="2"/>
</dbReference>
<organism evidence="3 4">
    <name type="scientific">Elaeis guineensis var. tenera</name>
    <name type="common">Oil palm</name>
    <dbReference type="NCBI Taxonomy" id="51953"/>
    <lineage>
        <taxon>Eukaryota</taxon>
        <taxon>Viridiplantae</taxon>
        <taxon>Streptophyta</taxon>
        <taxon>Embryophyta</taxon>
        <taxon>Tracheophyta</taxon>
        <taxon>Spermatophyta</taxon>
        <taxon>Magnoliopsida</taxon>
        <taxon>Liliopsida</taxon>
        <taxon>Arecaceae</taxon>
        <taxon>Arecoideae</taxon>
        <taxon>Cocoseae</taxon>
        <taxon>Elaeidinae</taxon>
        <taxon>Elaeis</taxon>
    </lineage>
</organism>
<dbReference type="SUPFAM" id="SSF55424">
    <property type="entry name" value="FAD/NAD-linked reductases, dimerisation (C-terminal) domain"/>
    <property type="match status" value="1"/>
</dbReference>
<evidence type="ECO:0000259" key="2">
    <source>
        <dbReference type="Pfam" id="PF03478"/>
    </source>
</evidence>
<reference evidence="4" key="1">
    <citation type="submission" date="2025-08" db="UniProtKB">
        <authorList>
            <consortium name="RefSeq"/>
        </authorList>
    </citation>
    <scope>IDENTIFICATION</scope>
</reference>
<dbReference type="InterPro" id="IPR005174">
    <property type="entry name" value="KIB1-4_b-propeller"/>
</dbReference>
<protein>
    <submittedName>
        <fullName evidence="4">Uncharacterized protein LOC105059250</fullName>
    </submittedName>
</protein>
<feature type="domain" description="Pyridine nucleotide-disulphide oxidoreductase dimerisation" evidence="1">
    <location>
        <begin position="101"/>
        <end position="189"/>
    </location>
</feature>
<dbReference type="InterPro" id="IPR016156">
    <property type="entry name" value="FAD/NAD-linked_Rdtase_dimer_sf"/>
</dbReference>
<dbReference type="InterPro" id="IPR004099">
    <property type="entry name" value="Pyr_nucl-diS_OxRdtase_dimer"/>
</dbReference>
<dbReference type="PANTHER" id="PTHR44586">
    <property type="entry name" value="F-BOX DOMAIN CONTAINING PROTEIN, EXPRESSED"/>
    <property type="match status" value="1"/>
</dbReference>
<evidence type="ECO:0000313" key="4">
    <source>
        <dbReference type="RefSeq" id="XP_029124464.1"/>
    </source>
</evidence>
<dbReference type="Proteomes" id="UP000504607">
    <property type="component" value="Chromosome 16"/>
</dbReference>
<dbReference type="PANTHER" id="PTHR44586:SF25">
    <property type="entry name" value="(WILD MALAYSIAN BANANA) HYPOTHETICAL PROTEIN"/>
    <property type="match status" value="1"/>
</dbReference>
<dbReference type="OrthoDB" id="1937564at2759"/>
<feature type="domain" description="KIB1-4 beta-propeller" evidence="2">
    <location>
        <begin position="2"/>
        <end position="75"/>
    </location>
</feature>
<evidence type="ECO:0000313" key="3">
    <source>
        <dbReference type="Proteomes" id="UP000504607"/>
    </source>
</evidence>
<name>A0A8N4F6J3_ELAGV</name>
<dbReference type="Gene3D" id="3.30.390.30">
    <property type="match status" value="1"/>
</dbReference>
<feature type="domain" description="KIB1-4 beta-propeller" evidence="2">
    <location>
        <begin position="234"/>
        <end position="466"/>
    </location>
</feature>
<dbReference type="Pfam" id="PF02852">
    <property type="entry name" value="Pyr_redox_dim"/>
    <property type="match status" value="1"/>
</dbReference>
<sequence>MTVAFAIFKLDERRNEWSEVKDLGDLALFLGLNHSMALSTREFPELTSSSIYFTDDYIDGYEMNQQVIRDIGVFNLTDGSFQPYDFHSIDSEWNWPPQICIPPLPVAGLSDQQVIEQAKSDVLVYTTTFNPMKNPISGEEKTLMKLVVDSETDKVLGLGASMCSPDAAEIMQGIALALKCRATKAQFDSMGANTVRELAAMYWAALLPELQALTLGRLEVVDYLRFARGIATPTASSAARTRRCTKSSDGWLITVDEISELHALNSLTGSSLALPSVTTFPNVGGAVRNSDGQITDYVIVCDDLREVPYEVERMRMCYYAKAILHPSSAGSGHTVVVIYGQFNSLALAYAGDESWTQLQPPHPRTFMDIIFRKGLLHAMEYTGELMVFDLDTPGSPMVTWVAGPDSRLGCYNQKCLVKSPDGKGMFQVWRDSDWVPVDGNKQRESVFPGDARMSTEFVIFKLDERRND</sequence>
<gene>
    <name evidence="4" type="primary">LOC105059250</name>
</gene>